<dbReference type="eggNOG" id="ENOG502Z9W1">
    <property type="taxonomic scope" value="Bacteria"/>
</dbReference>
<sequence length="258" mass="30434">MSLSDNLRYLCSEYSSIAEVCRCIPFNRQQFNRYLSGENRPRGQNIRRLCEFFGITETVLLMPHEQFLQNYKRKSPAVEFNSVLSSFQTFSQQSSPQLEKYLGYYFQYYYSMSSPRHILKGLVRLEEKENIVCYERIERLEETLHRKPVNYCLYKGLAILRNDRLFLLDYESVTGNEIVETILYPSFKHRVDLLEGTMLGVSATRKREPMVRSVVWEYLGKKIPFRKSLKSCRLYQPDSSEIPAGILQKLETPESTQH</sequence>
<dbReference type="EMBL" id="JOJP01000001">
    <property type="protein sequence ID" value="KEI69494.1"/>
    <property type="molecule type" value="Genomic_DNA"/>
</dbReference>
<dbReference type="InterPro" id="IPR001387">
    <property type="entry name" value="Cro/C1-type_HTH"/>
</dbReference>
<dbReference type="PROSITE" id="PS50943">
    <property type="entry name" value="HTH_CROC1"/>
    <property type="match status" value="1"/>
</dbReference>
<keyword evidence="3" id="KW-1185">Reference proteome</keyword>
<organism evidence="2 3">
    <name type="scientific">Endozoicomonas elysicola</name>
    <dbReference type="NCBI Taxonomy" id="305900"/>
    <lineage>
        <taxon>Bacteria</taxon>
        <taxon>Pseudomonadati</taxon>
        <taxon>Pseudomonadota</taxon>
        <taxon>Gammaproteobacteria</taxon>
        <taxon>Oceanospirillales</taxon>
        <taxon>Endozoicomonadaceae</taxon>
        <taxon>Endozoicomonas</taxon>
    </lineage>
</organism>
<evidence type="ECO:0000313" key="2">
    <source>
        <dbReference type="EMBL" id="KEI69494.1"/>
    </source>
</evidence>
<evidence type="ECO:0000259" key="1">
    <source>
        <dbReference type="PROSITE" id="PS50943"/>
    </source>
</evidence>
<dbReference type="Gene3D" id="1.10.260.40">
    <property type="entry name" value="lambda repressor-like DNA-binding domains"/>
    <property type="match status" value="1"/>
</dbReference>
<feature type="domain" description="HTH cro/C1-type" evidence="1">
    <location>
        <begin position="28"/>
        <end position="60"/>
    </location>
</feature>
<accession>A0A081K5R8</accession>
<dbReference type="STRING" id="305900.GV64_00950"/>
<dbReference type="Proteomes" id="UP000027997">
    <property type="component" value="Unassembled WGS sequence"/>
</dbReference>
<gene>
    <name evidence="2" type="ORF">GV64_00950</name>
</gene>
<evidence type="ECO:0000313" key="3">
    <source>
        <dbReference type="Proteomes" id="UP000027997"/>
    </source>
</evidence>
<dbReference type="CDD" id="cd00093">
    <property type="entry name" value="HTH_XRE"/>
    <property type="match status" value="1"/>
</dbReference>
<dbReference type="RefSeq" id="WP_033402897.1">
    <property type="nucleotide sequence ID" value="NZ_JOJP01000001.1"/>
</dbReference>
<reference evidence="2 3" key="1">
    <citation type="submission" date="2014-06" db="EMBL/GenBank/DDBJ databases">
        <title>Whole Genome Sequences of Three Symbiotic Endozoicomonas Bacteria.</title>
        <authorList>
            <person name="Neave M.J."/>
            <person name="Apprill A."/>
            <person name="Voolstra C.R."/>
        </authorList>
    </citation>
    <scope>NUCLEOTIDE SEQUENCE [LARGE SCALE GENOMIC DNA]</scope>
    <source>
        <strain evidence="2 3">DSM 22380</strain>
    </source>
</reference>
<protein>
    <recommendedName>
        <fullName evidence="1">HTH cro/C1-type domain-containing protein</fullName>
    </recommendedName>
</protein>
<name>A0A081K5R8_9GAMM</name>
<dbReference type="AlphaFoldDB" id="A0A081K5R8"/>
<dbReference type="InterPro" id="IPR010982">
    <property type="entry name" value="Lambda_DNA-bd_dom_sf"/>
</dbReference>
<comment type="caution">
    <text evidence="2">The sequence shown here is derived from an EMBL/GenBank/DDBJ whole genome shotgun (WGS) entry which is preliminary data.</text>
</comment>
<proteinExistence type="predicted"/>
<dbReference type="GO" id="GO:0003677">
    <property type="term" value="F:DNA binding"/>
    <property type="evidence" value="ECO:0007669"/>
    <property type="project" value="InterPro"/>
</dbReference>